<feature type="chain" id="PRO_5041711988" description="Cadherin domain-containing protein" evidence="9">
    <location>
        <begin position="24"/>
        <end position="342"/>
    </location>
</feature>
<dbReference type="InterPro" id="IPR020894">
    <property type="entry name" value="Cadherin_CS"/>
</dbReference>
<keyword evidence="7" id="KW-0472">Membrane</keyword>
<evidence type="ECO:0000313" key="12">
    <source>
        <dbReference type="Proteomes" id="UP001187343"/>
    </source>
</evidence>
<feature type="signal peptide" evidence="9">
    <location>
        <begin position="1"/>
        <end position="23"/>
    </location>
</feature>
<proteinExistence type="predicted"/>
<sequence length="342" mass="37635">MEKMALFSILFLFACLHVDSVRSAIGSTEVNCVSGGNIMLGSTDEGFEGDIELITNISPDISLVLEPYLCADCMKYVELVYSAGDSTAIVRTVKPLDAEEIKMNADAFYYFIKCSNGAKNARGLYVLDVNDNAPIFQSESYSTTVSEATAVGSDVLSVTANDADATIDNKRMTYSILPPVPDEFEVIYDMQMNACKIRLTKPLNYNNVQQYIFTVEAKDIGGLRDTTKVTITVEGVHKLSLNYFDHSLHEAFFKENQVGHVLDIIPMAKTVQEATGIKVYSITTVVPNKYQNNFEIDQSSGVISVTTALDRQETEQIAVFIQAAQQDDASKTANAVVLITLW</sequence>
<dbReference type="Proteomes" id="UP001187343">
    <property type="component" value="Unassembled WGS sequence"/>
</dbReference>
<dbReference type="SMART" id="SM00112">
    <property type="entry name" value="CA"/>
    <property type="match status" value="2"/>
</dbReference>
<dbReference type="GO" id="GO:0016339">
    <property type="term" value="P:calcium-dependent cell-cell adhesion via plasma membrane cell adhesion molecules"/>
    <property type="evidence" value="ECO:0007669"/>
    <property type="project" value="TreeGrafter"/>
</dbReference>
<dbReference type="Pfam" id="PF00028">
    <property type="entry name" value="Cadherin"/>
    <property type="match status" value="2"/>
</dbReference>
<keyword evidence="5 8" id="KW-0106">Calcium</keyword>
<gene>
    <name evidence="11" type="ORF">Q8A67_005248</name>
</gene>
<dbReference type="GO" id="GO:0016477">
    <property type="term" value="P:cell migration"/>
    <property type="evidence" value="ECO:0007669"/>
    <property type="project" value="TreeGrafter"/>
</dbReference>
<dbReference type="InterPro" id="IPR039808">
    <property type="entry name" value="Cadherin"/>
</dbReference>
<evidence type="ECO:0000256" key="8">
    <source>
        <dbReference type="PROSITE-ProRule" id="PRU00043"/>
    </source>
</evidence>
<dbReference type="GO" id="GO:0000902">
    <property type="term" value="P:cell morphogenesis"/>
    <property type="evidence" value="ECO:0007669"/>
    <property type="project" value="TreeGrafter"/>
</dbReference>
<protein>
    <recommendedName>
        <fullName evidence="10">Cadherin domain-containing protein</fullName>
    </recommendedName>
</protein>
<dbReference type="GO" id="GO:0005509">
    <property type="term" value="F:calcium ion binding"/>
    <property type="evidence" value="ECO:0007669"/>
    <property type="project" value="UniProtKB-UniRule"/>
</dbReference>
<dbReference type="GO" id="GO:0016342">
    <property type="term" value="C:catenin complex"/>
    <property type="evidence" value="ECO:0007669"/>
    <property type="project" value="TreeGrafter"/>
</dbReference>
<organism evidence="11 12">
    <name type="scientific">Cirrhinus molitorella</name>
    <name type="common">mud carp</name>
    <dbReference type="NCBI Taxonomy" id="172907"/>
    <lineage>
        <taxon>Eukaryota</taxon>
        <taxon>Metazoa</taxon>
        <taxon>Chordata</taxon>
        <taxon>Craniata</taxon>
        <taxon>Vertebrata</taxon>
        <taxon>Euteleostomi</taxon>
        <taxon>Actinopterygii</taxon>
        <taxon>Neopterygii</taxon>
        <taxon>Teleostei</taxon>
        <taxon>Ostariophysi</taxon>
        <taxon>Cypriniformes</taxon>
        <taxon>Cyprinidae</taxon>
        <taxon>Labeoninae</taxon>
        <taxon>Labeonini</taxon>
        <taxon>Cirrhinus</taxon>
    </lineage>
</organism>
<dbReference type="GO" id="GO:0044331">
    <property type="term" value="P:cell-cell adhesion mediated by cadherin"/>
    <property type="evidence" value="ECO:0007669"/>
    <property type="project" value="TreeGrafter"/>
</dbReference>
<keyword evidence="4" id="KW-0677">Repeat</keyword>
<comment type="caution">
    <text evidence="11">The sequence shown here is derived from an EMBL/GenBank/DDBJ whole genome shotgun (WGS) entry which is preliminary data.</text>
</comment>
<evidence type="ECO:0000256" key="3">
    <source>
        <dbReference type="ARBA" id="ARBA00022729"/>
    </source>
</evidence>
<feature type="domain" description="Cadherin" evidence="10">
    <location>
        <begin position="280"/>
        <end position="341"/>
    </location>
</feature>
<dbReference type="PROSITE" id="PS00232">
    <property type="entry name" value="CADHERIN_1"/>
    <property type="match status" value="1"/>
</dbReference>
<dbReference type="Gene3D" id="2.60.40.60">
    <property type="entry name" value="Cadherins"/>
    <property type="match status" value="2"/>
</dbReference>
<keyword evidence="3 9" id="KW-0732">Signal</keyword>
<reference evidence="11" key="1">
    <citation type="submission" date="2023-08" db="EMBL/GenBank/DDBJ databases">
        <title>Chromosome-level Genome Assembly of mud carp (Cirrhinus molitorella).</title>
        <authorList>
            <person name="Liu H."/>
        </authorList>
    </citation>
    <scope>NUCLEOTIDE SEQUENCE</scope>
    <source>
        <strain evidence="11">Prfri</strain>
        <tissue evidence="11">Muscle</tissue>
    </source>
</reference>
<feature type="domain" description="Cadherin" evidence="10">
    <location>
        <begin position="137"/>
        <end position="244"/>
    </location>
</feature>
<dbReference type="GO" id="GO:0007043">
    <property type="term" value="P:cell-cell junction assembly"/>
    <property type="evidence" value="ECO:0007669"/>
    <property type="project" value="TreeGrafter"/>
</dbReference>
<dbReference type="CDD" id="cd11304">
    <property type="entry name" value="Cadherin_repeat"/>
    <property type="match status" value="2"/>
</dbReference>
<dbReference type="InterPro" id="IPR015919">
    <property type="entry name" value="Cadherin-like_sf"/>
</dbReference>
<evidence type="ECO:0000256" key="7">
    <source>
        <dbReference type="ARBA" id="ARBA00023136"/>
    </source>
</evidence>
<dbReference type="SUPFAM" id="SSF49313">
    <property type="entry name" value="Cadherin-like"/>
    <property type="match status" value="2"/>
</dbReference>
<dbReference type="AlphaFoldDB" id="A0AA88PZI6"/>
<dbReference type="PANTHER" id="PTHR24027:SF422">
    <property type="entry name" value="CADHERIN DOMAIN-CONTAINING PROTEIN"/>
    <property type="match status" value="1"/>
</dbReference>
<evidence type="ECO:0000259" key="10">
    <source>
        <dbReference type="PROSITE" id="PS50268"/>
    </source>
</evidence>
<dbReference type="GO" id="GO:0045296">
    <property type="term" value="F:cadherin binding"/>
    <property type="evidence" value="ECO:0007669"/>
    <property type="project" value="TreeGrafter"/>
</dbReference>
<dbReference type="PRINTS" id="PR00205">
    <property type="entry name" value="CADHERIN"/>
</dbReference>
<keyword evidence="12" id="KW-1185">Reference proteome</keyword>
<evidence type="ECO:0000256" key="4">
    <source>
        <dbReference type="ARBA" id="ARBA00022737"/>
    </source>
</evidence>
<dbReference type="PROSITE" id="PS51257">
    <property type="entry name" value="PROKAR_LIPOPROTEIN"/>
    <property type="match status" value="1"/>
</dbReference>
<evidence type="ECO:0000256" key="2">
    <source>
        <dbReference type="ARBA" id="ARBA00022692"/>
    </source>
</evidence>
<accession>A0AA88PZI6</accession>
<dbReference type="PROSITE" id="PS50268">
    <property type="entry name" value="CADHERIN_2"/>
    <property type="match status" value="2"/>
</dbReference>
<evidence type="ECO:0000256" key="5">
    <source>
        <dbReference type="ARBA" id="ARBA00022837"/>
    </source>
</evidence>
<dbReference type="EMBL" id="JAUYZG010000004">
    <property type="protein sequence ID" value="KAK2909411.1"/>
    <property type="molecule type" value="Genomic_DNA"/>
</dbReference>
<dbReference type="GO" id="GO:0005912">
    <property type="term" value="C:adherens junction"/>
    <property type="evidence" value="ECO:0007669"/>
    <property type="project" value="TreeGrafter"/>
</dbReference>
<evidence type="ECO:0000256" key="9">
    <source>
        <dbReference type="SAM" id="SignalP"/>
    </source>
</evidence>
<dbReference type="GO" id="GO:0034332">
    <property type="term" value="P:adherens junction organization"/>
    <property type="evidence" value="ECO:0007669"/>
    <property type="project" value="TreeGrafter"/>
</dbReference>
<dbReference type="GO" id="GO:0008013">
    <property type="term" value="F:beta-catenin binding"/>
    <property type="evidence" value="ECO:0007669"/>
    <property type="project" value="TreeGrafter"/>
</dbReference>
<dbReference type="InterPro" id="IPR002126">
    <property type="entry name" value="Cadherin-like_dom"/>
</dbReference>
<comment type="subcellular location">
    <subcellularLocation>
        <location evidence="1">Membrane</location>
        <topology evidence="1">Single-pass membrane protein</topology>
    </subcellularLocation>
</comment>
<evidence type="ECO:0000256" key="1">
    <source>
        <dbReference type="ARBA" id="ARBA00004167"/>
    </source>
</evidence>
<keyword evidence="2" id="KW-0812">Transmembrane</keyword>
<evidence type="ECO:0000256" key="6">
    <source>
        <dbReference type="ARBA" id="ARBA00022989"/>
    </source>
</evidence>
<dbReference type="GO" id="GO:0007156">
    <property type="term" value="P:homophilic cell adhesion via plasma membrane adhesion molecules"/>
    <property type="evidence" value="ECO:0007669"/>
    <property type="project" value="InterPro"/>
</dbReference>
<dbReference type="PANTHER" id="PTHR24027">
    <property type="entry name" value="CADHERIN-23"/>
    <property type="match status" value="1"/>
</dbReference>
<evidence type="ECO:0000313" key="11">
    <source>
        <dbReference type="EMBL" id="KAK2909411.1"/>
    </source>
</evidence>
<keyword evidence="6" id="KW-1133">Transmembrane helix</keyword>
<name>A0AA88PZI6_9TELE</name>